<dbReference type="EMBL" id="CM055736">
    <property type="protein sequence ID" value="KAJ8006689.1"/>
    <property type="molecule type" value="Genomic_DNA"/>
</dbReference>
<name>A0ACC2GSG8_DALPE</name>
<organism evidence="1 2">
    <name type="scientific">Dallia pectoralis</name>
    <name type="common">Alaska blackfish</name>
    <dbReference type="NCBI Taxonomy" id="75939"/>
    <lineage>
        <taxon>Eukaryota</taxon>
        <taxon>Metazoa</taxon>
        <taxon>Chordata</taxon>
        <taxon>Craniata</taxon>
        <taxon>Vertebrata</taxon>
        <taxon>Euteleostomi</taxon>
        <taxon>Actinopterygii</taxon>
        <taxon>Neopterygii</taxon>
        <taxon>Teleostei</taxon>
        <taxon>Protacanthopterygii</taxon>
        <taxon>Esociformes</taxon>
        <taxon>Umbridae</taxon>
        <taxon>Dallia</taxon>
    </lineage>
</organism>
<keyword evidence="2" id="KW-1185">Reference proteome</keyword>
<evidence type="ECO:0000313" key="2">
    <source>
        <dbReference type="Proteomes" id="UP001157502"/>
    </source>
</evidence>
<proteinExistence type="predicted"/>
<accession>A0ACC2GSG8</accession>
<comment type="caution">
    <text evidence="1">The sequence shown here is derived from an EMBL/GenBank/DDBJ whole genome shotgun (WGS) entry which is preliminary data.</text>
</comment>
<protein>
    <submittedName>
        <fullName evidence="1">Uncharacterized protein</fullName>
    </submittedName>
</protein>
<evidence type="ECO:0000313" key="1">
    <source>
        <dbReference type="EMBL" id="KAJ8006689.1"/>
    </source>
</evidence>
<sequence>MFAFLIVCLSLFGVGVQRDDHDPTQIVNLENSSLNRTEEENTILAKGFHDLAGIRSFIPDQEKKGRIIGGVEAWAHSWPWQVSLRLLTIPACGGAIISPQWVLTATHCFKRHNTAHFWTVLAGKHDLEDLSEDCQQLVGVSKIMTHKDYIGQTKTHDVALVKLKTPLVFNQCVRPIELWMRPINLNKKCTVTGWGSTRENGPQANKLREVNVTVLSMGTCNAFYHGVVQTTMFCAGEAQGGVDACQGDSGGPLSCYTGSRYELAGVVSWGVGCGRSQKPGVYTKAQVYIDWIKEIIKGEETLLDDSGVVPGEGCGQGEMLTCRLDSGPARVYETLKGDVQVRSVTEACPNSWPWQVSLQSKGRHYCSGTLIHHLWVLAPQHCHIKGTVDTVVLGVHDLRFMASQTIPVEEIFNHPNNRTFPLTTDLTLIKLSVPAQFDSTISPVCLPDKDVTLDDSWSCVTTGWGFSKASPKLSRTTLWQTRLGLVDRKACKESWGEDLITGNLLCAGSAGSVSCMGDSGAPLLCQKSKGVFYLFGLVTWGSPQCDVHTPAVFSRLASHHSWIDVITKEG</sequence>
<dbReference type="Proteomes" id="UP001157502">
    <property type="component" value="Chromosome 9"/>
</dbReference>
<gene>
    <name evidence="1" type="ORF">DPEC_G00109830</name>
</gene>
<reference evidence="1" key="1">
    <citation type="submission" date="2021-05" db="EMBL/GenBank/DDBJ databases">
        <authorList>
            <person name="Pan Q."/>
            <person name="Jouanno E."/>
            <person name="Zahm M."/>
            <person name="Klopp C."/>
            <person name="Cabau C."/>
            <person name="Louis A."/>
            <person name="Berthelot C."/>
            <person name="Parey E."/>
            <person name="Roest Crollius H."/>
            <person name="Montfort J."/>
            <person name="Robinson-Rechavi M."/>
            <person name="Bouchez O."/>
            <person name="Lampietro C."/>
            <person name="Lopez Roques C."/>
            <person name="Donnadieu C."/>
            <person name="Postlethwait J."/>
            <person name="Bobe J."/>
            <person name="Dillon D."/>
            <person name="Chandos A."/>
            <person name="von Hippel F."/>
            <person name="Guiguen Y."/>
        </authorList>
    </citation>
    <scope>NUCLEOTIDE SEQUENCE</scope>
    <source>
        <strain evidence="1">YG-Jan2019</strain>
    </source>
</reference>